<feature type="compositionally biased region" description="Basic and acidic residues" evidence="1">
    <location>
        <begin position="219"/>
        <end position="233"/>
    </location>
</feature>
<dbReference type="Proteomes" id="UP000002217">
    <property type="component" value="Chromosome"/>
</dbReference>
<dbReference type="STRING" id="485916.Dtox_3017"/>
<name>C8W3I3_DESAS</name>
<evidence type="ECO:0000313" key="3">
    <source>
        <dbReference type="Proteomes" id="UP000002217"/>
    </source>
</evidence>
<accession>C8W3I3</accession>
<proteinExistence type="predicted"/>
<evidence type="ECO:0000313" key="2">
    <source>
        <dbReference type="EMBL" id="ACV63769.1"/>
    </source>
</evidence>
<evidence type="ECO:0000256" key="1">
    <source>
        <dbReference type="SAM" id="MobiDB-lite"/>
    </source>
</evidence>
<reference evidence="2 3" key="1">
    <citation type="journal article" date="2009" name="Stand. Genomic Sci.">
        <title>Complete genome sequence of Desulfotomaculum acetoxidans type strain (5575).</title>
        <authorList>
            <person name="Spring S."/>
            <person name="Lapidus A."/>
            <person name="Schroder M."/>
            <person name="Gleim D."/>
            <person name="Sims D."/>
            <person name="Meincke L."/>
            <person name="Glavina Del Rio T."/>
            <person name="Tice H."/>
            <person name="Copeland A."/>
            <person name="Cheng J.F."/>
            <person name="Lucas S."/>
            <person name="Chen F."/>
            <person name="Nolan M."/>
            <person name="Bruce D."/>
            <person name="Goodwin L."/>
            <person name="Pitluck S."/>
            <person name="Ivanova N."/>
            <person name="Mavromatis K."/>
            <person name="Mikhailova N."/>
            <person name="Pati A."/>
            <person name="Chen A."/>
            <person name="Palaniappan K."/>
            <person name="Land M."/>
            <person name="Hauser L."/>
            <person name="Chang Y.J."/>
            <person name="Jeffries C.D."/>
            <person name="Chain P."/>
            <person name="Saunders E."/>
            <person name="Brettin T."/>
            <person name="Detter J.C."/>
            <person name="Goker M."/>
            <person name="Bristow J."/>
            <person name="Eisen J.A."/>
            <person name="Markowitz V."/>
            <person name="Hugenholtz P."/>
            <person name="Kyrpides N.C."/>
            <person name="Klenk H.P."/>
            <person name="Han C."/>
        </authorList>
    </citation>
    <scope>NUCLEOTIDE SEQUENCE [LARGE SCALE GENOMIC DNA]</scope>
    <source>
        <strain evidence="3">ATCC 49208 / DSM 771 / VKM B-1644</strain>
    </source>
</reference>
<organism evidence="2 3">
    <name type="scientific">Desulfofarcimen acetoxidans (strain ATCC 49208 / DSM 771 / KCTC 5769 / VKM B-1644 / 5575)</name>
    <name type="common">Desulfotomaculum acetoxidans</name>
    <dbReference type="NCBI Taxonomy" id="485916"/>
    <lineage>
        <taxon>Bacteria</taxon>
        <taxon>Bacillati</taxon>
        <taxon>Bacillota</taxon>
        <taxon>Clostridia</taxon>
        <taxon>Eubacteriales</taxon>
        <taxon>Peptococcaceae</taxon>
        <taxon>Desulfofarcimen</taxon>
    </lineage>
</organism>
<sequence length="244" mass="30134">MGSMKDMLENEALRQKEATQIIMERKNNINNMLEQFQNERMQMNNNQMLLFNKYHHERITMDKKRQKRNDQATKDRINSVKHIHNSVNNLLKDFHENHIDLLEFLRHRFQVTEHIRMKKTAELEKALKHYMAGIKKDTTNLLNGFHLEHKHMKRQLRENMNDYIVQLLRDAKHEHKKRMKFLSELLDLDYNPNAPKHKPKDKEKEIHKHDHKKHYHEKHYHEKYDHEKHDHENSYPYEHNFFEE</sequence>
<dbReference type="KEGG" id="dae:Dtox_3017"/>
<dbReference type="EMBL" id="CP001720">
    <property type="protein sequence ID" value="ACV63769.1"/>
    <property type="molecule type" value="Genomic_DNA"/>
</dbReference>
<feature type="region of interest" description="Disordered" evidence="1">
    <location>
        <begin position="192"/>
        <end position="233"/>
    </location>
</feature>
<dbReference type="AlphaFoldDB" id="C8W3I3"/>
<protein>
    <submittedName>
        <fullName evidence="2">Uncharacterized protein</fullName>
    </submittedName>
</protein>
<keyword evidence="3" id="KW-1185">Reference proteome</keyword>
<gene>
    <name evidence="2" type="ordered locus">Dtox_3017</name>
</gene>
<feature type="compositionally biased region" description="Basic residues" evidence="1">
    <location>
        <begin position="209"/>
        <end position="218"/>
    </location>
</feature>
<dbReference type="HOGENOM" id="CLU_1136601_0_0_9"/>
<dbReference type="RefSeq" id="WP_015758461.1">
    <property type="nucleotide sequence ID" value="NC_013216.1"/>
</dbReference>